<dbReference type="InterPro" id="IPR051159">
    <property type="entry name" value="Hexapeptide_acetyltransf"/>
</dbReference>
<gene>
    <name evidence="3" type="ORF">OMP44_14800</name>
</gene>
<evidence type="ECO:0000256" key="1">
    <source>
        <dbReference type="ARBA" id="ARBA00007274"/>
    </source>
</evidence>
<name>A0ABT6IJE3_9PSED</name>
<evidence type="ECO:0000313" key="4">
    <source>
        <dbReference type="Proteomes" id="UP001157461"/>
    </source>
</evidence>
<comment type="similarity">
    <text evidence="1">Belongs to the transferase hexapeptide repeat family.</text>
</comment>
<dbReference type="SUPFAM" id="SSF51161">
    <property type="entry name" value="Trimeric LpxA-like enzymes"/>
    <property type="match status" value="1"/>
</dbReference>
<comment type="caution">
    <text evidence="3">The sequence shown here is derived from an EMBL/GenBank/DDBJ whole genome shotgun (WGS) entry which is preliminary data.</text>
</comment>
<dbReference type="InterPro" id="IPR011004">
    <property type="entry name" value="Trimer_LpxA-like_sf"/>
</dbReference>
<sequence>MKHRIAVPVDLRADLAQEARILEVSEEALTETLEWMLAHDVAFEEGEGLARRYSICSVDIEPRIEHSLARRWFVRLRSLVPTRLVPLYGYNLPTLRDRTLRVWEQLYNIIVNKIPSHNIRLAWLRLGGAKIGNGSSIWRNTEVLGIENLRMGEDSVIAWHCQVDARAGLIIGDHVAIASHVLIIAGSHDLAAPEFWSVSAPIRIDDYAWIASRALVGHGAQIGRGAVVTANTVVAKVVPPYKIVGGSGAKVMGERPHDLAYRVGGKGLFTFLH</sequence>
<keyword evidence="3" id="KW-0012">Acyltransferase</keyword>
<dbReference type="Gene3D" id="2.160.10.10">
    <property type="entry name" value="Hexapeptide repeat proteins"/>
    <property type="match status" value="1"/>
</dbReference>
<dbReference type="RefSeq" id="WP_280309257.1">
    <property type="nucleotide sequence ID" value="NZ_JAPDIQ010000006.1"/>
</dbReference>
<dbReference type="GO" id="GO:0016746">
    <property type="term" value="F:acyltransferase activity"/>
    <property type="evidence" value="ECO:0007669"/>
    <property type="project" value="UniProtKB-KW"/>
</dbReference>
<dbReference type="CDD" id="cd04647">
    <property type="entry name" value="LbH_MAT_like"/>
    <property type="match status" value="1"/>
</dbReference>
<keyword evidence="2" id="KW-0808">Transferase</keyword>
<evidence type="ECO:0000256" key="2">
    <source>
        <dbReference type="ARBA" id="ARBA00022679"/>
    </source>
</evidence>
<accession>A0ABT6IJE3</accession>
<keyword evidence="4" id="KW-1185">Reference proteome</keyword>
<evidence type="ECO:0000313" key="3">
    <source>
        <dbReference type="EMBL" id="MDH4764159.1"/>
    </source>
</evidence>
<reference evidence="3 4" key="1">
    <citation type="submission" date="2022-10" db="EMBL/GenBank/DDBJ databases">
        <title>A novel Pseudomonas species, isolated from Passiflora incarnata leaves.</title>
        <authorList>
            <person name="Cueva-Yesquen L.G."/>
            <person name="Fantinatti-Garboggini F."/>
        </authorList>
    </citation>
    <scope>NUCLEOTIDE SEQUENCE [LARGE SCALE GENOMIC DNA]</scope>
    <source>
        <strain evidence="3 4">CBMAI 2609</strain>
    </source>
</reference>
<dbReference type="PANTHER" id="PTHR23416">
    <property type="entry name" value="SIALIC ACID SYNTHASE-RELATED"/>
    <property type="match status" value="1"/>
</dbReference>
<dbReference type="EMBL" id="JAPDIQ010000006">
    <property type="protein sequence ID" value="MDH4764159.1"/>
    <property type="molecule type" value="Genomic_DNA"/>
</dbReference>
<dbReference type="PANTHER" id="PTHR23416:SF23">
    <property type="entry name" value="ACETYLTRANSFERASE C18B11.09C-RELATED"/>
    <property type="match status" value="1"/>
</dbReference>
<proteinExistence type="inferred from homology"/>
<organism evidence="3 4">
    <name type="scientific">Pseudomonas flavocrustae</name>
    <dbReference type="NCBI Taxonomy" id="2991719"/>
    <lineage>
        <taxon>Bacteria</taxon>
        <taxon>Pseudomonadati</taxon>
        <taxon>Pseudomonadota</taxon>
        <taxon>Gammaproteobacteria</taxon>
        <taxon>Pseudomonadales</taxon>
        <taxon>Pseudomonadaceae</taxon>
        <taxon>Pseudomonas</taxon>
    </lineage>
</organism>
<protein>
    <submittedName>
        <fullName evidence="3">Acyltransferase</fullName>
    </submittedName>
</protein>
<dbReference type="Proteomes" id="UP001157461">
    <property type="component" value="Unassembled WGS sequence"/>
</dbReference>